<feature type="compositionally biased region" description="Low complexity" evidence="1">
    <location>
        <begin position="10"/>
        <end position="19"/>
    </location>
</feature>
<sequence>MDDFPSSPAKLLGQKLIGKQKQDPSLAMNSPSPIPAKTAMPKSYAAALRGPRPAPGPTPLTVGALSRLNGENLEEELRVSKSWSSKGPAPRIKEWVCRIRDMQNGRELLRPENSPRLK</sequence>
<dbReference type="Proteomes" id="UP000219369">
    <property type="component" value="Unassembled WGS sequence"/>
</dbReference>
<evidence type="ECO:0000313" key="2">
    <source>
        <dbReference type="EMBL" id="SCO90524.1"/>
    </source>
</evidence>
<gene>
    <name evidence="2" type="ORF">FRV6_14652</name>
</gene>
<dbReference type="EMBL" id="FMJY01000009">
    <property type="protein sequence ID" value="SCO90524.1"/>
    <property type="molecule type" value="Genomic_DNA"/>
</dbReference>
<proteinExistence type="predicted"/>
<evidence type="ECO:0000313" key="3">
    <source>
        <dbReference type="Proteomes" id="UP000219369"/>
    </source>
</evidence>
<reference evidence="3" key="1">
    <citation type="submission" date="2016-09" db="EMBL/GenBank/DDBJ databases">
        <authorList>
            <person name="Guldener U."/>
        </authorList>
    </citation>
    <scope>NUCLEOTIDE SEQUENCE [LARGE SCALE GENOMIC DNA]</scope>
    <source>
        <strain evidence="3">V64-1</strain>
    </source>
</reference>
<accession>A0A2H3TPF3</accession>
<organism evidence="2 3">
    <name type="scientific">Fusarium oxysporum</name>
    <name type="common">Fusarium vascular wilt</name>
    <dbReference type="NCBI Taxonomy" id="5507"/>
    <lineage>
        <taxon>Eukaryota</taxon>
        <taxon>Fungi</taxon>
        <taxon>Dikarya</taxon>
        <taxon>Ascomycota</taxon>
        <taxon>Pezizomycotina</taxon>
        <taxon>Sordariomycetes</taxon>
        <taxon>Hypocreomycetidae</taxon>
        <taxon>Hypocreales</taxon>
        <taxon>Nectriaceae</taxon>
        <taxon>Fusarium</taxon>
        <taxon>Fusarium oxysporum species complex</taxon>
    </lineage>
</organism>
<feature type="region of interest" description="Disordered" evidence="1">
    <location>
        <begin position="1"/>
        <end position="63"/>
    </location>
</feature>
<dbReference type="AlphaFoldDB" id="A0A2H3TPF3"/>
<evidence type="ECO:0000256" key="1">
    <source>
        <dbReference type="SAM" id="MobiDB-lite"/>
    </source>
</evidence>
<protein>
    <submittedName>
        <fullName evidence="2">Uncharacterized protein</fullName>
    </submittedName>
</protein>
<dbReference type="OrthoDB" id="5097421at2759"/>
<name>A0A2H3TPF3_FUSOX</name>